<dbReference type="Pfam" id="PF13550">
    <property type="entry name" value="Phage-tail_3"/>
    <property type="match status" value="1"/>
</dbReference>
<feature type="domain" description="GTA TIM-barrel-like" evidence="1">
    <location>
        <begin position="2"/>
        <end position="98"/>
    </location>
</feature>
<evidence type="ECO:0000313" key="4">
    <source>
        <dbReference type="Proteomes" id="UP000191905"/>
    </source>
</evidence>
<accession>A0A1V8RKE7</accession>
<organism evidence="3 4">
    <name type="scientific">Manganibacter manganicus</name>
    <dbReference type="NCBI Taxonomy" id="1873176"/>
    <lineage>
        <taxon>Bacteria</taxon>
        <taxon>Pseudomonadati</taxon>
        <taxon>Pseudomonadota</taxon>
        <taxon>Alphaproteobacteria</taxon>
        <taxon>Hyphomicrobiales</taxon>
        <taxon>Phyllobacteriaceae</taxon>
        <taxon>Manganibacter</taxon>
    </lineage>
</organism>
<evidence type="ECO:0000313" key="3">
    <source>
        <dbReference type="EMBL" id="OQM73604.1"/>
    </source>
</evidence>
<comment type="caution">
    <text evidence="3">The sequence shown here is derived from an EMBL/GenBank/DDBJ whole genome shotgun (WGS) entry which is preliminary data.</text>
</comment>
<dbReference type="STRING" id="1873176.BFN67_08430"/>
<sequence length="384" mass="41859">MPAGKPIWFTEFGCPAVDKGPNQPNVFPDPKSVESALPYFSHGGRSDIAQRRYIEAHLDHWQSGSSGNPASPVYGGPMVDPDRLYLWAWDARPFPAFPMRSDLWSDSANWSHGHWLNGRLANPDLGSLINAILADHGQPPARVEAVEGTVCGYAVSDPTSARAALEPLMDIFDLIVSEEGGELVFRHGRTRRAPALEVTELVLGDSGPMVESVRAPDHDLPAEALLGFTDPFRDYQAGTARRYRLGAKGSRQKNLSFPGVLEKGQASALLEDWLDRIWVRRETLTFSVPQPNADIAPGAIVRLPSSGSPSDFLVTEIEDGLARKVSARQAGVCLPAPWRDVSRPVMPVPAIVTGQPHALFLDLPMGIGEGEAQQQFRVAAWQKP</sequence>
<dbReference type="InterPro" id="IPR032876">
    <property type="entry name" value="J_dom"/>
</dbReference>
<dbReference type="AlphaFoldDB" id="A0A1V8RKE7"/>
<evidence type="ECO:0000259" key="1">
    <source>
        <dbReference type="Pfam" id="PF13547"/>
    </source>
</evidence>
<feature type="domain" description="Tip attachment protein J" evidence="2">
    <location>
        <begin position="157"/>
        <end position="319"/>
    </location>
</feature>
<protein>
    <recommendedName>
        <fullName evidence="5">Tip attachment protein J domain-containing protein</fullName>
    </recommendedName>
</protein>
<reference evidence="3 4" key="1">
    <citation type="journal article" date="2016" name="Int. J. Syst. Evol. Microbiol.">
        <title>Pseudaminobacter manganicus sp. nov., isolated from sludge of a manganese mine.</title>
        <authorList>
            <person name="Li J."/>
            <person name="Huang J."/>
            <person name="Liao S."/>
            <person name="Wang G."/>
        </authorList>
    </citation>
    <scope>NUCLEOTIDE SEQUENCE [LARGE SCALE GENOMIC DNA]</scope>
    <source>
        <strain evidence="3 4">JH-7</strain>
    </source>
</reference>
<proteinExistence type="predicted"/>
<dbReference type="Pfam" id="PF13547">
    <property type="entry name" value="GTA_TIM"/>
    <property type="match status" value="1"/>
</dbReference>
<evidence type="ECO:0008006" key="5">
    <source>
        <dbReference type="Google" id="ProtNLM"/>
    </source>
</evidence>
<dbReference type="Proteomes" id="UP000191905">
    <property type="component" value="Unassembled WGS sequence"/>
</dbReference>
<gene>
    <name evidence="3" type="ORF">BFN67_08430</name>
</gene>
<dbReference type="InterPro" id="IPR025195">
    <property type="entry name" value="GTA_TIM_dom"/>
</dbReference>
<evidence type="ECO:0000259" key="2">
    <source>
        <dbReference type="Pfam" id="PF13550"/>
    </source>
</evidence>
<name>A0A1V8RKE7_9HYPH</name>
<dbReference type="Gene3D" id="3.20.20.80">
    <property type="entry name" value="Glycosidases"/>
    <property type="match status" value="1"/>
</dbReference>
<dbReference type="EMBL" id="MDET01000058">
    <property type="protein sequence ID" value="OQM73604.1"/>
    <property type="molecule type" value="Genomic_DNA"/>
</dbReference>
<keyword evidence="4" id="KW-1185">Reference proteome</keyword>